<sequence>MKKVLLSVSVLAVTYLSMGQDAADKKFQGGLVAGVGLNFQNMGTKNIEKNGVGNDLLIGGNMNIMFNETIGLTTGIEFEFSTTKFKTGPNPLFYYFNDTKIIGIEDAAEANGIFLLQERKQKSTYLTVPTMLLFRTKFIGYVRYFGKFGMRHSFLLGQKSNDTGNSFAFTDLGSLPANFGATVEQKNMKASNEVLFYKGSVGVAGGAEWNFTGSTCLMAEIGYYYGITPLYYNRNNAYMFTYEADNNGAMVQRPVSNKATQGQLQLKISILF</sequence>
<name>A0A8J6PCU1_9FLAO</name>
<evidence type="ECO:0000313" key="3">
    <source>
        <dbReference type="EMBL" id="MBC9812657.1"/>
    </source>
</evidence>
<organism evidence="3 4">
    <name type="scientific">Taishania pollutisoli</name>
    <dbReference type="NCBI Taxonomy" id="2766479"/>
    <lineage>
        <taxon>Bacteria</taxon>
        <taxon>Pseudomonadati</taxon>
        <taxon>Bacteroidota</taxon>
        <taxon>Flavobacteriia</taxon>
        <taxon>Flavobacteriales</taxon>
        <taxon>Crocinitomicaceae</taxon>
        <taxon>Taishania</taxon>
    </lineage>
</organism>
<feature type="chain" id="PRO_5035239593" evidence="1">
    <location>
        <begin position="23"/>
        <end position="272"/>
    </location>
</feature>
<comment type="caution">
    <text evidence="3">The sequence shown here is derived from an EMBL/GenBank/DDBJ whole genome shotgun (WGS) entry which is preliminary data.</text>
</comment>
<proteinExistence type="predicted"/>
<feature type="domain" description="Outer membrane protein beta-barrel" evidence="2">
    <location>
        <begin position="27"/>
        <end position="230"/>
    </location>
</feature>
<evidence type="ECO:0000256" key="1">
    <source>
        <dbReference type="SAM" id="SignalP"/>
    </source>
</evidence>
<feature type="signal peptide" evidence="1">
    <location>
        <begin position="1"/>
        <end position="22"/>
    </location>
</feature>
<evidence type="ECO:0000313" key="4">
    <source>
        <dbReference type="Proteomes" id="UP000652681"/>
    </source>
</evidence>
<dbReference type="InterPro" id="IPR025665">
    <property type="entry name" value="Beta-barrel_OMP_2"/>
</dbReference>
<evidence type="ECO:0000259" key="2">
    <source>
        <dbReference type="Pfam" id="PF13568"/>
    </source>
</evidence>
<reference evidence="3" key="1">
    <citation type="submission" date="2020-09" db="EMBL/GenBank/DDBJ databases">
        <title>Taishania pollutisoli gen. nov., sp. nov., Isolated from Tetrabromobisphenol A-Contaminated Soil.</title>
        <authorList>
            <person name="Chen Q."/>
        </authorList>
    </citation>
    <scope>NUCLEOTIDE SEQUENCE</scope>
    <source>
        <strain evidence="3">CZZ-1</strain>
    </source>
</reference>
<dbReference type="Pfam" id="PF13568">
    <property type="entry name" value="OMP_b-brl_2"/>
    <property type="match status" value="1"/>
</dbReference>
<accession>A0A8J6PCU1</accession>
<gene>
    <name evidence="3" type="ORF">H9Y05_09255</name>
</gene>
<dbReference type="EMBL" id="JACVEL010000005">
    <property type="protein sequence ID" value="MBC9812657.1"/>
    <property type="molecule type" value="Genomic_DNA"/>
</dbReference>
<dbReference type="RefSeq" id="WP_163491427.1">
    <property type="nucleotide sequence ID" value="NZ_JACVEL010000005.1"/>
</dbReference>
<keyword evidence="1" id="KW-0732">Signal</keyword>
<keyword evidence="4" id="KW-1185">Reference proteome</keyword>
<protein>
    <submittedName>
        <fullName evidence="3">Outer membrane beta-barrel protein</fullName>
    </submittedName>
</protein>
<dbReference type="AlphaFoldDB" id="A0A8J6PCU1"/>
<dbReference type="Proteomes" id="UP000652681">
    <property type="component" value="Unassembled WGS sequence"/>
</dbReference>